<reference evidence="14" key="1">
    <citation type="submission" date="2013-07" db="EMBL/GenBank/DDBJ databases">
        <authorList>
            <consortium name="The Broad Institute Genome Sequencing Platform"/>
            <person name="Cuomo C."/>
            <person name="Litvintseva A."/>
            <person name="Chen Y."/>
            <person name="Heitman J."/>
            <person name="Sun S."/>
            <person name="Springer D."/>
            <person name="Dromer F."/>
            <person name="Young S.K."/>
            <person name="Zeng Q."/>
            <person name="Gargeya S."/>
            <person name="Fitzgerald M."/>
            <person name="Abouelleil A."/>
            <person name="Alvarado L."/>
            <person name="Berlin A.M."/>
            <person name="Chapman S.B."/>
            <person name="Dewar J."/>
            <person name="Goldberg J."/>
            <person name="Griggs A."/>
            <person name="Gujja S."/>
            <person name="Hansen M."/>
            <person name="Howarth C."/>
            <person name="Imamovic A."/>
            <person name="Larimer J."/>
            <person name="McCowan C."/>
            <person name="Murphy C."/>
            <person name="Pearson M."/>
            <person name="Priest M."/>
            <person name="Roberts A."/>
            <person name="Saif S."/>
            <person name="Shea T."/>
            <person name="Sykes S."/>
            <person name="Wortman J."/>
            <person name="Nusbaum C."/>
            <person name="Birren B."/>
        </authorList>
    </citation>
    <scope>NUCLEOTIDE SEQUENCE</scope>
    <source>
        <strain evidence="14">CBS 10737</strain>
    </source>
</reference>
<dbReference type="PANTHER" id="PTHR45928:SF1">
    <property type="entry name" value="RE38146P"/>
    <property type="match status" value="1"/>
</dbReference>
<keyword evidence="4 10" id="KW-0812">Transmembrane</keyword>
<dbReference type="SUPFAM" id="SSF103506">
    <property type="entry name" value="Mitochondrial carrier"/>
    <property type="match status" value="1"/>
</dbReference>
<comment type="similarity">
    <text evidence="2 11">Belongs to the mitochondrial carrier (TC 2.A.29) family.</text>
</comment>
<evidence type="ECO:0000256" key="1">
    <source>
        <dbReference type="ARBA" id="ARBA00004448"/>
    </source>
</evidence>
<dbReference type="RefSeq" id="XP_019007866.2">
    <property type="nucleotide sequence ID" value="XM_019159194.2"/>
</dbReference>
<protein>
    <recommendedName>
        <fullName evidence="16">Solute carrier family 25, member 34/35</fullName>
    </recommendedName>
</protein>
<feature type="repeat" description="Solcar" evidence="10">
    <location>
        <begin position="138"/>
        <end position="230"/>
    </location>
</feature>
<evidence type="ECO:0000256" key="11">
    <source>
        <dbReference type="RuleBase" id="RU000488"/>
    </source>
</evidence>
<dbReference type="InterPro" id="IPR023395">
    <property type="entry name" value="MCP_dom_sf"/>
</dbReference>
<keyword evidence="9 10" id="KW-0472">Membrane</keyword>
<feature type="region of interest" description="Disordered" evidence="12">
    <location>
        <begin position="1"/>
        <end position="22"/>
    </location>
</feature>
<dbReference type="Gene3D" id="1.50.40.10">
    <property type="entry name" value="Mitochondrial carrier domain"/>
    <property type="match status" value="1"/>
</dbReference>
<evidence type="ECO:0000256" key="12">
    <source>
        <dbReference type="SAM" id="MobiDB-lite"/>
    </source>
</evidence>
<dbReference type="Pfam" id="PF00153">
    <property type="entry name" value="Mito_carr"/>
    <property type="match status" value="3"/>
</dbReference>
<evidence type="ECO:0000256" key="13">
    <source>
        <dbReference type="SAM" id="Phobius"/>
    </source>
</evidence>
<evidence type="ECO:0000256" key="7">
    <source>
        <dbReference type="ARBA" id="ARBA00022989"/>
    </source>
</evidence>
<evidence type="ECO:0000256" key="3">
    <source>
        <dbReference type="ARBA" id="ARBA00022448"/>
    </source>
</evidence>
<keyword evidence="5" id="KW-0677">Repeat</keyword>
<dbReference type="InterPro" id="IPR018108">
    <property type="entry name" value="MCP_transmembrane"/>
</dbReference>
<dbReference type="Proteomes" id="UP000094020">
    <property type="component" value="Chromosome 9"/>
</dbReference>
<feature type="transmembrane region" description="Helical" evidence="13">
    <location>
        <begin position="241"/>
        <end position="259"/>
    </location>
</feature>
<evidence type="ECO:0000313" key="15">
    <source>
        <dbReference type="Proteomes" id="UP000094020"/>
    </source>
</evidence>
<gene>
    <name evidence="14" type="ORF">I206_106609</name>
</gene>
<keyword evidence="3 11" id="KW-0813">Transport</keyword>
<dbReference type="GO" id="GO:0005743">
    <property type="term" value="C:mitochondrial inner membrane"/>
    <property type="evidence" value="ECO:0007669"/>
    <property type="project" value="UniProtKB-SubCell"/>
</dbReference>
<dbReference type="InterPro" id="IPR051508">
    <property type="entry name" value="Mito_Carrier_Antiporter"/>
</dbReference>
<feature type="repeat" description="Solcar" evidence="10">
    <location>
        <begin position="239"/>
        <end position="335"/>
    </location>
</feature>
<evidence type="ECO:0000256" key="10">
    <source>
        <dbReference type="PROSITE-ProRule" id="PRU00282"/>
    </source>
</evidence>
<feature type="transmembrane region" description="Helical" evidence="13">
    <location>
        <begin position="139"/>
        <end position="163"/>
    </location>
</feature>
<organism evidence="14 15">
    <name type="scientific">Kwoniella pini CBS 10737</name>
    <dbReference type="NCBI Taxonomy" id="1296096"/>
    <lineage>
        <taxon>Eukaryota</taxon>
        <taxon>Fungi</taxon>
        <taxon>Dikarya</taxon>
        <taxon>Basidiomycota</taxon>
        <taxon>Agaricomycotina</taxon>
        <taxon>Tremellomycetes</taxon>
        <taxon>Tremellales</taxon>
        <taxon>Cryptococcaceae</taxon>
        <taxon>Kwoniella</taxon>
    </lineage>
</organism>
<evidence type="ECO:0000256" key="4">
    <source>
        <dbReference type="ARBA" id="ARBA00022692"/>
    </source>
</evidence>
<sequence>MSSSSSSNSNSSIIKPNTVPVPTPTKTVGAPLTLLESFLCGGLAGCGAVTISNIPETMKTRLQLQGELQRHNPSAPKIYKNVFDVFVKTWKNEGIRGLQRGLIPAYGYQTLLNGSRLGFYEPIRQNLNKLIGKKPTQGVVSTAIAAGAITGCIGAALGSPLFLVKARIQAYSPAFPVGAQHYYKGSYDALSTIVKSDGVLGLWRGVNTAILRTAMGSSVQLPSYNLGKHYLTKWGMKDDSFWTFFLASSLSGVCVCIMMQPADTALTRMYNQNTVKDPITGKVRGALYQSPIDCLWKTFKAEGIAGWYKGTTAHFLRITPHTICTLVFNELIMAQYKKLRN</sequence>
<keyword evidence="7 13" id="KW-1133">Transmembrane helix</keyword>
<evidence type="ECO:0000256" key="8">
    <source>
        <dbReference type="ARBA" id="ARBA00023128"/>
    </source>
</evidence>
<accession>A0AAJ8LAL2</accession>
<keyword evidence="15" id="KW-1185">Reference proteome</keyword>
<feature type="repeat" description="Solcar" evidence="10">
    <location>
        <begin position="32"/>
        <end position="126"/>
    </location>
</feature>
<evidence type="ECO:0000256" key="6">
    <source>
        <dbReference type="ARBA" id="ARBA00022792"/>
    </source>
</evidence>
<keyword evidence="8" id="KW-0496">Mitochondrion</keyword>
<dbReference type="PANTHER" id="PTHR45928">
    <property type="entry name" value="RE38146P"/>
    <property type="match status" value="1"/>
</dbReference>
<comment type="subcellular location">
    <subcellularLocation>
        <location evidence="1">Mitochondrion inner membrane</location>
        <topology evidence="1">Multi-pass membrane protein</topology>
    </subcellularLocation>
</comment>
<dbReference type="GeneID" id="30175869"/>
<evidence type="ECO:0000256" key="2">
    <source>
        <dbReference type="ARBA" id="ARBA00006375"/>
    </source>
</evidence>
<dbReference type="KEGG" id="kpin:30175869"/>
<evidence type="ECO:0008006" key="16">
    <source>
        <dbReference type="Google" id="ProtNLM"/>
    </source>
</evidence>
<evidence type="ECO:0000313" key="14">
    <source>
        <dbReference type="EMBL" id="WWC72645.1"/>
    </source>
</evidence>
<keyword evidence="6" id="KW-0999">Mitochondrion inner membrane</keyword>
<name>A0AAJ8LAL2_9TREE</name>
<evidence type="ECO:0000256" key="5">
    <source>
        <dbReference type="ARBA" id="ARBA00022737"/>
    </source>
</evidence>
<dbReference type="PROSITE" id="PS50920">
    <property type="entry name" value="SOLCAR"/>
    <property type="match status" value="3"/>
</dbReference>
<dbReference type="EMBL" id="CP144527">
    <property type="protein sequence ID" value="WWC72645.1"/>
    <property type="molecule type" value="Genomic_DNA"/>
</dbReference>
<evidence type="ECO:0000256" key="9">
    <source>
        <dbReference type="ARBA" id="ARBA00023136"/>
    </source>
</evidence>
<proteinExistence type="inferred from homology"/>
<dbReference type="AlphaFoldDB" id="A0AAJ8LAL2"/>
<reference evidence="14" key="2">
    <citation type="submission" date="2024-02" db="EMBL/GenBank/DDBJ databases">
        <title>Comparative genomics of Cryptococcus and Kwoniella reveals pathogenesis evolution and contrasting modes of karyotype evolution via chromosome fusion or intercentromeric recombination.</title>
        <authorList>
            <person name="Coelho M.A."/>
            <person name="David-Palma M."/>
            <person name="Shea T."/>
            <person name="Bowers K."/>
            <person name="McGinley-Smith S."/>
            <person name="Mohammad A.W."/>
            <person name="Gnirke A."/>
            <person name="Yurkov A.M."/>
            <person name="Nowrousian M."/>
            <person name="Sun S."/>
            <person name="Cuomo C.A."/>
            <person name="Heitman J."/>
        </authorList>
    </citation>
    <scope>NUCLEOTIDE SEQUENCE</scope>
    <source>
        <strain evidence="14">CBS 10737</strain>
    </source>
</reference>